<evidence type="ECO:0000313" key="2">
    <source>
        <dbReference type="EMBL" id="EKD66410.1"/>
    </source>
</evidence>
<evidence type="ECO:0000256" key="1">
    <source>
        <dbReference type="SAM" id="MobiDB-lite"/>
    </source>
</evidence>
<dbReference type="EMBL" id="AMFJ01021630">
    <property type="protein sequence ID" value="EKD66410.1"/>
    <property type="molecule type" value="Genomic_DNA"/>
</dbReference>
<organism evidence="2">
    <name type="scientific">uncultured bacterium</name>
    <name type="common">gcode 4</name>
    <dbReference type="NCBI Taxonomy" id="1234023"/>
    <lineage>
        <taxon>Bacteria</taxon>
        <taxon>environmental samples</taxon>
    </lineage>
</organism>
<protein>
    <submittedName>
        <fullName evidence="2">Uncharacterized protein</fullName>
    </submittedName>
</protein>
<dbReference type="AlphaFoldDB" id="K2AED3"/>
<name>K2AED3_9BACT</name>
<sequence length="237" mass="27806">MAPEVKNNESQDSKIKGMLADKKLTPSERSKIVEMLDAKKEERKQQIKSETLSDLKNFLSKAQWWVNFEKFKKDMLPKIDERLGEVKIDKSKQPYEVIENPIYMEVTTPKPEETKTEEKTPAPVFKEVPFNLKTQLESNKKVVVAEYTTTSWSPTWDEKYTNSFEVYKDWDKYALKMNWSGSFVDEKEIFKDVPPGVVPTIEQIKAKVEEMKKAQMIKWEKWAATSKKFDIDVKYSL</sequence>
<reference evidence="2" key="1">
    <citation type="journal article" date="2012" name="Science">
        <title>Fermentation, hydrogen, and sulfur metabolism in multiple uncultivated bacterial phyla.</title>
        <authorList>
            <person name="Wrighton K.C."/>
            <person name="Thomas B.C."/>
            <person name="Sharon I."/>
            <person name="Miller C.S."/>
            <person name="Castelle C.J."/>
            <person name="VerBerkmoes N.C."/>
            <person name="Wilkins M.J."/>
            <person name="Hettich R.L."/>
            <person name="Lipton M.S."/>
            <person name="Williams K.H."/>
            <person name="Long P.E."/>
            <person name="Banfield J.F."/>
        </authorList>
    </citation>
    <scope>NUCLEOTIDE SEQUENCE [LARGE SCALE GENOMIC DNA]</scope>
</reference>
<feature type="region of interest" description="Disordered" evidence="1">
    <location>
        <begin position="1"/>
        <end position="22"/>
    </location>
</feature>
<accession>K2AED3</accession>
<gene>
    <name evidence="2" type="ORF">ACD_49C00044G0012</name>
</gene>
<comment type="caution">
    <text evidence="2">The sequence shown here is derived from an EMBL/GenBank/DDBJ whole genome shotgun (WGS) entry which is preliminary data.</text>
</comment>
<proteinExistence type="predicted"/>